<keyword evidence="1" id="KW-0812">Transmembrane</keyword>
<dbReference type="Proteomes" id="UP000037696">
    <property type="component" value="Unassembled WGS sequence"/>
</dbReference>
<keyword evidence="1" id="KW-0472">Membrane</keyword>
<keyword evidence="3" id="KW-1185">Reference proteome</keyword>
<evidence type="ECO:0000313" key="2">
    <source>
        <dbReference type="EMBL" id="KOS43854.1"/>
    </source>
</evidence>
<proteinExistence type="predicted"/>
<protein>
    <recommendedName>
        <fullName evidence="4">Transmembrane protein</fullName>
    </recommendedName>
</protein>
<feature type="transmembrane region" description="Helical" evidence="1">
    <location>
        <begin position="47"/>
        <end position="69"/>
    </location>
</feature>
<accession>A0A0M8P961</accession>
<comment type="caution">
    <text evidence="2">The sequence shown here is derived from an EMBL/GenBank/DDBJ whole genome shotgun (WGS) entry which is preliminary data.</text>
</comment>
<dbReference type="AlphaFoldDB" id="A0A0M8P961"/>
<reference evidence="2 3" key="1">
    <citation type="submission" date="2015-08" db="EMBL/GenBank/DDBJ databases">
        <title>Genome sequencing of Penicillium nordicum.</title>
        <authorList>
            <person name="Nguyen H.D."/>
            <person name="Seifert K.A."/>
        </authorList>
    </citation>
    <scope>NUCLEOTIDE SEQUENCE [LARGE SCALE GENOMIC DNA]</scope>
    <source>
        <strain evidence="2 3">DAOMC 185683</strain>
    </source>
</reference>
<evidence type="ECO:0008006" key="4">
    <source>
        <dbReference type="Google" id="ProtNLM"/>
    </source>
</evidence>
<sequence>MKVLHLQLKVVPVHVSQLIPSHVIDSQPILSTCTGDEICHPAHNSLIGYYLTVYFITVLFVYLGTYYTLYRFNSDSIQIQFRFSSDSVQIQIRFSSDSIQIQFRFTSDSLQIGIVG</sequence>
<gene>
    <name evidence="2" type="ORF">ACN38_g5239</name>
</gene>
<evidence type="ECO:0000313" key="3">
    <source>
        <dbReference type="Proteomes" id="UP000037696"/>
    </source>
</evidence>
<evidence type="ECO:0000256" key="1">
    <source>
        <dbReference type="SAM" id="Phobius"/>
    </source>
</evidence>
<organism evidence="2 3">
    <name type="scientific">Penicillium nordicum</name>
    <dbReference type="NCBI Taxonomy" id="229535"/>
    <lineage>
        <taxon>Eukaryota</taxon>
        <taxon>Fungi</taxon>
        <taxon>Dikarya</taxon>
        <taxon>Ascomycota</taxon>
        <taxon>Pezizomycotina</taxon>
        <taxon>Eurotiomycetes</taxon>
        <taxon>Eurotiomycetidae</taxon>
        <taxon>Eurotiales</taxon>
        <taxon>Aspergillaceae</taxon>
        <taxon>Penicillium</taxon>
    </lineage>
</organism>
<dbReference type="OrthoDB" id="6162190at2759"/>
<keyword evidence="1" id="KW-1133">Transmembrane helix</keyword>
<dbReference type="EMBL" id="LHQQ01000072">
    <property type="protein sequence ID" value="KOS43854.1"/>
    <property type="molecule type" value="Genomic_DNA"/>
</dbReference>
<name>A0A0M8P961_9EURO</name>